<organism evidence="1 2">
    <name type="scientific">Bradyrhizobium campsiandrae</name>
    <dbReference type="NCBI Taxonomy" id="1729892"/>
    <lineage>
        <taxon>Bacteria</taxon>
        <taxon>Pseudomonadati</taxon>
        <taxon>Pseudomonadota</taxon>
        <taxon>Alphaproteobacteria</taxon>
        <taxon>Hyphomicrobiales</taxon>
        <taxon>Nitrobacteraceae</taxon>
        <taxon>Bradyrhizobium</taxon>
    </lineage>
</organism>
<reference evidence="1 2" key="1">
    <citation type="journal article" date="2020" name="Arch. Microbiol.">
        <title>Bradyrhizobium campsiandrae sp. nov., a nitrogen-fixing bacterial strain isolated from a native leguminous tree from the Amazon adapted to flooded conditions.</title>
        <authorList>
            <person name="Cabral Michel D."/>
            <person name="Martins da Costa E."/>
            <person name="Azarias Guimaraes A."/>
            <person name="Soares de Carvalho T."/>
            <person name="Santos de Castro Caputo P."/>
            <person name="Willems A."/>
            <person name="de Souza Moreira F.M."/>
        </authorList>
    </citation>
    <scope>NUCLEOTIDE SEQUENCE [LARGE SCALE GENOMIC DNA]</scope>
    <source>
        <strain evidence="2">INPA 384B</strain>
    </source>
</reference>
<dbReference type="Proteomes" id="UP000639516">
    <property type="component" value="Unassembled WGS sequence"/>
</dbReference>
<proteinExistence type="predicted"/>
<dbReference type="RefSeq" id="WP_188102795.1">
    <property type="nucleotide sequence ID" value="NZ_JAANIH010000028.1"/>
</dbReference>
<comment type="caution">
    <text evidence="1">The sequence shown here is derived from an EMBL/GenBank/DDBJ whole genome shotgun (WGS) entry which is preliminary data.</text>
</comment>
<protein>
    <recommendedName>
        <fullName evidence="3">DUF4102 domain-containing protein</fullName>
    </recommendedName>
</protein>
<evidence type="ECO:0000313" key="2">
    <source>
        <dbReference type="Proteomes" id="UP000639516"/>
    </source>
</evidence>
<keyword evidence="2" id="KW-1185">Reference proteome</keyword>
<accession>A0ABR7U518</accession>
<gene>
    <name evidence="1" type="ORF">HA482_10345</name>
</gene>
<sequence>MVNDLDKLLEEGGRRPAPLLKLVLRPERGSRRKPRGFWHIIDGARSISTGCSTTQSQAAERALSLYEVKKTREMLKRRRSRNMR</sequence>
<evidence type="ECO:0008006" key="3">
    <source>
        <dbReference type="Google" id="ProtNLM"/>
    </source>
</evidence>
<dbReference type="EMBL" id="JAATTO010000012">
    <property type="protein sequence ID" value="MBC9978616.1"/>
    <property type="molecule type" value="Genomic_DNA"/>
</dbReference>
<name>A0ABR7U518_9BRAD</name>
<evidence type="ECO:0000313" key="1">
    <source>
        <dbReference type="EMBL" id="MBC9978616.1"/>
    </source>
</evidence>